<dbReference type="Pfam" id="PF02720">
    <property type="entry name" value="DUF222"/>
    <property type="match status" value="1"/>
</dbReference>
<dbReference type="RefSeq" id="WP_290196968.1">
    <property type="nucleotide sequence ID" value="NZ_CP047654.1"/>
</dbReference>
<sequence>MTQIDDALSGLAEVMATPDAVAFSSEREHFERLEKALARKPAIDAAFAYLADLHQAGRLVGGVTTADYLAGRLDISRSEASRRLRRGNELFAPPPEPPRQQPGGDESAEKRAAREAEEARRATAAAEARERARRRQSVTEEKRRIIDAELRQVTEHAQPGVDELRDLALAASASRSPEDLRRWLRDQIRSANSRRRTPGGGRDPQAAHKKRYFAFGKQDELGGVPFYGYLSAGEAALLKSRFSAKEMDAVAGPRDPEDKRTLGQQRADHLVNLVANAPASAARQRSGMGSLVISMTLDDILGMNPESVFPTNTDIYLNPADLHRLGAAISDFFVLHDRQGKPLSVGVGQRSATLEQRIALFAGELVCTHYGCGKPLDESDAHHIIAHSEGGPTHPDNLTLSCWIHHPANNDRRDGANNMGHAERDPTSGRAGWRDAGSDHLRFNDGAAAAHAAGAKIRRKYRATSDPPAGHDDPGLFAV</sequence>
<evidence type="ECO:0000313" key="5">
    <source>
        <dbReference type="Proteomes" id="UP001180840"/>
    </source>
</evidence>
<gene>
    <name evidence="4" type="ORF">J2S39_002533</name>
</gene>
<proteinExistence type="inferred from homology"/>
<dbReference type="Gene3D" id="1.10.30.50">
    <property type="match status" value="1"/>
</dbReference>
<evidence type="ECO:0000256" key="1">
    <source>
        <dbReference type="ARBA" id="ARBA00023450"/>
    </source>
</evidence>
<dbReference type="EMBL" id="JAVDXZ010000001">
    <property type="protein sequence ID" value="MDR7330857.1"/>
    <property type="molecule type" value="Genomic_DNA"/>
</dbReference>
<evidence type="ECO:0000259" key="3">
    <source>
        <dbReference type="SMART" id="SM00507"/>
    </source>
</evidence>
<dbReference type="InterPro" id="IPR003870">
    <property type="entry name" value="DUF222"/>
</dbReference>
<dbReference type="Proteomes" id="UP001180840">
    <property type="component" value="Unassembled WGS sequence"/>
</dbReference>
<comment type="similarity">
    <text evidence="1">Belongs to the Rv1128c/1148c/1588c/1702c/1945/3466 family.</text>
</comment>
<feature type="domain" description="HNH nuclease" evidence="3">
    <location>
        <begin position="355"/>
        <end position="407"/>
    </location>
</feature>
<feature type="compositionally biased region" description="Basic and acidic residues" evidence="2">
    <location>
        <begin position="107"/>
        <end position="121"/>
    </location>
</feature>
<evidence type="ECO:0000256" key="2">
    <source>
        <dbReference type="SAM" id="MobiDB-lite"/>
    </source>
</evidence>
<organism evidence="4 5">
    <name type="scientific">Corynebacterium guangdongense</name>
    <dbReference type="NCBI Taxonomy" id="1783348"/>
    <lineage>
        <taxon>Bacteria</taxon>
        <taxon>Bacillati</taxon>
        <taxon>Actinomycetota</taxon>
        <taxon>Actinomycetes</taxon>
        <taxon>Mycobacteriales</taxon>
        <taxon>Corynebacteriaceae</taxon>
        <taxon>Corynebacterium</taxon>
    </lineage>
</organism>
<reference evidence="4" key="1">
    <citation type="submission" date="2023-07" db="EMBL/GenBank/DDBJ databases">
        <title>Sequencing the genomes of 1000 actinobacteria strains.</title>
        <authorList>
            <person name="Klenk H.-P."/>
        </authorList>
    </citation>
    <scope>NUCLEOTIDE SEQUENCE</scope>
    <source>
        <strain evidence="4">DSM 107476</strain>
    </source>
</reference>
<evidence type="ECO:0000313" key="4">
    <source>
        <dbReference type="EMBL" id="MDR7330857.1"/>
    </source>
</evidence>
<dbReference type="Pfam" id="PF01844">
    <property type="entry name" value="HNH"/>
    <property type="match status" value="1"/>
</dbReference>
<dbReference type="CDD" id="cd00085">
    <property type="entry name" value="HNHc"/>
    <property type="match status" value="1"/>
</dbReference>
<name>A0ABU2A0Z4_9CORY</name>
<comment type="caution">
    <text evidence="4">The sequence shown here is derived from an EMBL/GenBank/DDBJ whole genome shotgun (WGS) entry which is preliminary data.</text>
</comment>
<feature type="region of interest" description="Disordered" evidence="2">
    <location>
        <begin position="187"/>
        <end position="207"/>
    </location>
</feature>
<protein>
    <recommendedName>
        <fullName evidence="3">HNH nuclease domain-containing protein</fullName>
    </recommendedName>
</protein>
<accession>A0ABU2A0Z4</accession>
<dbReference type="SMART" id="SM00507">
    <property type="entry name" value="HNHc"/>
    <property type="match status" value="1"/>
</dbReference>
<feature type="region of interest" description="Disordered" evidence="2">
    <location>
        <begin position="454"/>
        <end position="479"/>
    </location>
</feature>
<keyword evidence="5" id="KW-1185">Reference proteome</keyword>
<dbReference type="InterPro" id="IPR002711">
    <property type="entry name" value="HNH"/>
</dbReference>
<feature type="compositionally biased region" description="Basic and acidic residues" evidence="2">
    <location>
        <begin position="469"/>
        <end position="479"/>
    </location>
</feature>
<dbReference type="InterPro" id="IPR003615">
    <property type="entry name" value="HNH_nuc"/>
</dbReference>
<feature type="region of interest" description="Disordered" evidence="2">
    <location>
        <begin position="86"/>
        <end position="141"/>
    </location>
</feature>
<feature type="region of interest" description="Disordered" evidence="2">
    <location>
        <begin position="411"/>
        <end position="433"/>
    </location>
</feature>